<sequence>MLLPPLHHGWPPLGGVLPPPPPCDSSSPPPSSSFGVYEVRGQIFGWQPSQVFSSYGESFSEGPPWVINLELCSRPKDTWVNSS</sequence>
<gene>
    <name evidence="1" type="ORF">L3X38_041818</name>
</gene>
<evidence type="ECO:0000313" key="2">
    <source>
        <dbReference type="Proteomes" id="UP001054821"/>
    </source>
</evidence>
<keyword evidence="2" id="KW-1185">Reference proteome</keyword>
<organism evidence="1 2">
    <name type="scientific">Prunus dulcis</name>
    <name type="common">Almond</name>
    <name type="synonym">Amygdalus dulcis</name>
    <dbReference type="NCBI Taxonomy" id="3755"/>
    <lineage>
        <taxon>Eukaryota</taxon>
        <taxon>Viridiplantae</taxon>
        <taxon>Streptophyta</taxon>
        <taxon>Embryophyta</taxon>
        <taxon>Tracheophyta</taxon>
        <taxon>Spermatophyta</taxon>
        <taxon>Magnoliopsida</taxon>
        <taxon>eudicotyledons</taxon>
        <taxon>Gunneridae</taxon>
        <taxon>Pentapetalae</taxon>
        <taxon>rosids</taxon>
        <taxon>fabids</taxon>
        <taxon>Rosales</taxon>
        <taxon>Rosaceae</taxon>
        <taxon>Amygdaloideae</taxon>
        <taxon>Amygdaleae</taxon>
        <taxon>Prunus</taxon>
    </lineage>
</organism>
<dbReference type="EMBL" id="JAJFAZ020000008">
    <property type="protein sequence ID" value="KAI5312645.1"/>
    <property type="molecule type" value="Genomic_DNA"/>
</dbReference>
<proteinExistence type="predicted"/>
<reference evidence="1 2" key="1">
    <citation type="journal article" date="2022" name="G3 (Bethesda)">
        <title>Whole-genome sequence and methylome profiling of the almond [Prunus dulcis (Mill.) D.A. Webb] cultivar 'Nonpareil'.</title>
        <authorList>
            <person name="D'Amico-Willman K.M."/>
            <person name="Ouma W.Z."/>
            <person name="Meulia T."/>
            <person name="Sideli G.M."/>
            <person name="Gradziel T.M."/>
            <person name="Fresnedo-Ramirez J."/>
        </authorList>
    </citation>
    <scope>NUCLEOTIDE SEQUENCE [LARGE SCALE GENOMIC DNA]</scope>
    <source>
        <strain evidence="1">Clone GOH B32 T37-40</strain>
    </source>
</reference>
<accession>A0AAD4UTE4</accession>
<name>A0AAD4UTE4_PRUDU</name>
<dbReference type="Proteomes" id="UP001054821">
    <property type="component" value="Chromosome 8"/>
</dbReference>
<protein>
    <submittedName>
        <fullName evidence="1">Uncharacterized protein</fullName>
    </submittedName>
</protein>
<evidence type="ECO:0000313" key="1">
    <source>
        <dbReference type="EMBL" id="KAI5312645.1"/>
    </source>
</evidence>
<dbReference type="AlphaFoldDB" id="A0AAD4UTE4"/>
<comment type="caution">
    <text evidence="1">The sequence shown here is derived from an EMBL/GenBank/DDBJ whole genome shotgun (WGS) entry which is preliminary data.</text>
</comment>